<proteinExistence type="predicted"/>
<keyword evidence="2" id="KW-1185">Reference proteome</keyword>
<dbReference type="RefSeq" id="WP_201691505.1">
    <property type="nucleotide sequence ID" value="NZ_JAEQND010000010.1"/>
</dbReference>
<dbReference type="EMBL" id="JAEQND010000010">
    <property type="protein sequence ID" value="MBL0427009.1"/>
    <property type="molecule type" value="Genomic_DNA"/>
</dbReference>
<dbReference type="Proteomes" id="UP000622707">
    <property type="component" value="Unassembled WGS sequence"/>
</dbReference>
<organism evidence="1 2">
    <name type="scientific">Ramlibacter alkalitolerans</name>
    <dbReference type="NCBI Taxonomy" id="2039631"/>
    <lineage>
        <taxon>Bacteria</taxon>
        <taxon>Pseudomonadati</taxon>
        <taxon>Pseudomonadota</taxon>
        <taxon>Betaproteobacteria</taxon>
        <taxon>Burkholderiales</taxon>
        <taxon>Comamonadaceae</taxon>
        <taxon>Ramlibacter</taxon>
    </lineage>
</organism>
<evidence type="ECO:0000313" key="2">
    <source>
        <dbReference type="Proteomes" id="UP000622707"/>
    </source>
</evidence>
<accession>A0ABS1JRV9</accession>
<sequence length="153" mass="16902">MAAAAAAAVCSGAAAAFFWKRREDEDATRHILRLAAEIDGVAVGIEAELERVADDPPCVVFRQRCREAHGRSVGAIAVGQRLRLQEREALTTTLLLLHEDHRRMVDLRSEVDRVLARKAQAAGEDRSRVISFGRTKPSRWRTSALLTRPSSFG</sequence>
<comment type="caution">
    <text evidence="1">The sequence shown here is derived from an EMBL/GenBank/DDBJ whole genome shotgun (WGS) entry which is preliminary data.</text>
</comment>
<gene>
    <name evidence="1" type="ORF">JI746_17980</name>
</gene>
<name>A0ABS1JRV9_9BURK</name>
<evidence type="ECO:0000313" key="1">
    <source>
        <dbReference type="EMBL" id="MBL0427009.1"/>
    </source>
</evidence>
<reference evidence="1 2" key="1">
    <citation type="journal article" date="2017" name="Int. J. Syst. Evol. Microbiol.">
        <title>Ramlibacter alkalitolerans sp. nov., alkali-tolerant bacterium isolated from soil of ginseng.</title>
        <authorList>
            <person name="Lee D.H."/>
            <person name="Cha C.J."/>
        </authorList>
    </citation>
    <scope>NUCLEOTIDE SEQUENCE [LARGE SCALE GENOMIC DNA]</scope>
    <source>
        <strain evidence="1 2">KACC 19305</strain>
    </source>
</reference>
<protein>
    <submittedName>
        <fullName evidence="1">Uncharacterized protein</fullName>
    </submittedName>
</protein>